<accession>A0A2W0CK40</accession>
<sequence length="54" mass="6345">MGRLFFACLRKCCEIVAKIRKMGNVTRILYWNHLGRKLYKNDAVSRCGHVDFVL</sequence>
<reference evidence="1 2" key="1">
    <citation type="submission" date="2018-01" db="EMBL/GenBank/DDBJ databases">
        <title>Genome sequence of the PGP bacterium Paenibacillus illinoisensis E3.</title>
        <authorList>
            <person name="Rolli E."/>
            <person name="Marasco R."/>
            <person name="Bessem C."/>
            <person name="Michoud G."/>
            <person name="Gaiarsa S."/>
            <person name="Borin S."/>
            <person name="Daffonchio D."/>
        </authorList>
    </citation>
    <scope>NUCLEOTIDE SEQUENCE [LARGE SCALE GENOMIC DNA]</scope>
    <source>
        <strain evidence="1 2">E3</strain>
    </source>
</reference>
<proteinExistence type="predicted"/>
<name>A0A2W0CK40_9BACL</name>
<protein>
    <submittedName>
        <fullName evidence="1">Uncharacterized protein</fullName>
    </submittedName>
</protein>
<gene>
    <name evidence="1" type="ORF">PIL02S_00992</name>
</gene>
<organism evidence="1 2">
    <name type="scientific">Paenibacillus illinoisensis</name>
    <dbReference type="NCBI Taxonomy" id="59845"/>
    <lineage>
        <taxon>Bacteria</taxon>
        <taxon>Bacillati</taxon>
        <taxon>Bacillota</taxon>
        <taxon>Bacilli</taxon>
        <taxon>Bacillales</taxon>
        <taxon>Paenibacillaceae</taxon>
        <taxon>Paenibacillus</taxon>
    </lineage>
</organism>
<comment type="caution">
    <text evidence="1">The sequence shown here is derived from an EMBL/GenBank/DDBJ whole genome shotgun (WGS) entry which is preliminary data.</text>
</comment>
<dbReference type="Proteomes" id="UP000247459">
    <property type="component" value="Unassembled WGS sequence"/>
</dbReference>
<evidence type="ECO:0000313" key="1">
    <source>
        <dbReference type="EMBL" id="PYY30442.1"/>
    </source>
</evidence>
<evidence type="ECO:0000313" key="2">
    <source>
        <dbReference type="Proteomes" id="UP000247459"/>
    </source>
</evidence>
<dbReference type="EMBL" id="PRLG01000008">
    <property type="protein sequence ID" value="PYY30442.1"/>
    <property type="molecule type" value="Genomic_DNA"/>
</dbReference>
<dbReference type="AlphaFoldDB" id="A0A2W0CK40"/>